<dbReference type="EMBL" id="DS114160">
    <property type="protein sequence ID" value="EAX89855.1"/>
    <property type="molecule type" value="Genomic_DNA"/>
</dbReference>
<name>A2FZ15_TRIV3</name>
<proteinExistence type="predicted"/>
<keyword evidence="3" id="KW-1185">Reference proteome</keyword>
<reference evidence="2" key="2">
    <citation type="journal article" date="2007" name="Science">
        <title>Draft genome sequence of the sexually transmitted pathogen Trichomonas vaginalis.</title>
        <authorList>
            <person name="Carlton J.M."/>
            <person name="Hirt R.P."/>
            <person name="Silva J.C."/>
            <person name="Delcher A.L."/>
            <person name="Schatz M."/>
            <person name="Zhao Q."/>
            <person name="Wortman J.R."/>
            <person name="Bidwell S.L."/>
            <person name="Alsmark U.C.M."/>
            <person name="Besteiro S."/>
            <person name="Sicheritz-Ponten T."/>
            <person name="Noel C.J."/>
            <person name="Dacks J.B."/>
            <person name="Foster P.G."/>
            <person name="Simillion C."/>
            <person name="Van de Peer Y."/>
            <person name="Miranda-Saavedra D."/>
            <person name="Barton G.J."/>
            <person name="Westrop G.D."/>
            <person name="Mueller S."/>
            <person name="Dessi D."/>
            <person name="Fiori P.L."/>
            <person name="Ren Q."/>
            <person name="Paulsen I."/>
            <person name="Zhang H."/>
            <person name="Bastida-Corcuera F.D."/>
            <person name="Simoes-Barbosa A."/>
            <person name="Brown M.T."/>
            <person name="Hayes R.D."/>
            <person name="Mukherjee M."/>
            <person name="Okumura C.Y."/>
            <person name="Schneider R."/>
            <person name="Smith A.J."/>
            <person name="Vanacova S."/>
            <person name="Villalvazo M."/>
            <person name="Haas B.J."/>
            <person name="Pertea M."/>
            <person name="Feldblyum T.V."/>
            <person name="Utterback T.R."/>
            <person name="Shu C.L."/>
            <person name="Osoegawa K."/>
            <person name="de Jong P.J."/>
            <person name="Hrdy I."/>
            <person name="Horvathova L."/>
            <person name="Zubacova Z."/>
            <person name="Dolezal P."/>
            <person name="Malik S.B."/>
            <person name="Logsdon J.M. Jr."/>
            <person name="Henze K."/>
            <person name="Gupta A."/>
            <person name="Wang C.C."/>
            <person name="Dunne R.L."/>
            <person name="Upcroft J.A."/>
            <person name="Upcroft P."/>
            <person name="White O."/>
            <person name="Salzberg S.L."/>
            <person name="Tang P."/>
            <person name="Chiu C.-H."/>
            <person name="Lee Y.-S."/>
            <person name="Embley T.M."/>
            <person name="Coombs G.H."/>
            <person name="Mottram J.C."/>
            <person name="Tachezy J."/>
            <person name="Fraser-Liggett C.M."/>
            <person name="Johnson P.J."/>
        </authorList>
    </citation>
    <scope>NUCLEOTIDE SEQUENCE [LARGE SCALE GENOMIC DNA]</scope>
    <source>
        <strain evidence="2">G3</strain>
    </source>
</reference>
<dbReference type="Proteomes" id="UP000001542">
    <property type="component" value="Unassembled WGS sequence"/>
</dbReference>
<dbReference type="KEGG" id="tva:4747531"/>
<protein>
    <submittedName>
        <fullName evidence="2">Uncharacterized protein</fullName>
    </submittedName>
</protein>
<accession>A2FZ15</accession>
<dbReference type="RefSeq" id="XP_001302785.1">
    <property type="nucleotide sequence ID" value="XM_001302784.1"/>
</dbReference>
<dbReference type="AlphaFoldDB" id="A2FZ15"/>
<reference evidence="2" key="1">
    <citation type="submission" date="2006-10" db="EMBL/GenBank/DDBJ databases">
        <authorList>
            <person name="Amadeo P."/>
            <person name="Zhao Q."/>
            <person name="Wortman J."/>
            <person name="Fraser-Liggett C."/>
            <person name="Carlton J."/>
        </authorList>
    </citation>
    <scope>NUCLEOTIDE SEQUENCE</scope>
    <source>
        <strain evidence="2">G3</strain>
    </source>
</reference>
<evidence type="ECO:0000256" key="1">
    <source>
        <dbReference type="SAM" id="MobiDB-lite"/>
    </source>
</evidence>
<sequence length="76" mass="8507">MNSKSTSAKALAITKPEVTEEKSSSDETILMSAESLRTYIKIGDLDHKQTAKKTGPQTIPRELRLIKTSVPYRKEE</sequence>
<evidence type="ECO:0000313" key="3">
    <source>
        <dbReference type="Proteomes" id="UP000001542"/>
    </source>
</evidence>
<dbReference type="VEuPathDB" id="TrichDB:TVAGG3_0134510"/>
<organism evidence="2 3">
    <name type="scientific">Trichomonas vaginalis (strain ATCC PRA-98 / G3)</name>
    <dbReference type="NCBI Taxonomy" id="412133"/>
    <lineage>
        <taxon>Eukaryota</taxon>
        <taxon>Metamonada</taxon>
        <taxon>Parabasalia</taxon>
        <taxon>Trichomonadida</taxon>
        <taxon>Trichomonadidae</taxon>
        <taxon>Trichomonas</taxon>
    </lineage>
</organism>
<dbReference type="VEuPathDB" id="TrichDB:TVAG_223220"/>
<evidence type="ECO:0000313" key="2">
    <source>
        <dbReference type="EMBL" id="EAX89855.1"/>
    </source>
</evidence>
<dbReference type="InParanoid" id="A2FZ15"/>
<feature type="region of interest" description="Disordered" evidence="1">
    <location>
        <begin position="1"/>
        <end position="26"/>
    </location>
</feature>
<gene>
    <name evidence="2" type="ORF">TVAG_223220</name>
</gene>